<accession>A0ABS2KBZ8</accession>
<organism evidence="1 2">
    <name type="scientific">Dyella mobilis</name>
    <dbReference type="NCBI Taxonomy" id="1849582"/>
    <lineage>
        <taxon>Bacteria</taxon>
        <taxon>Pseudomonadati</taxon>
        <taxon>Pseudomonadota</taxon>
        <taxon>Gammaproteobacteria</taxon>
        <taxon>Lysobacterales</taxon>
        <taxon>Rhodanobacteraceae</taxon>
        <taxon>Dyella</taxon>
    </lineage>
</organism>
<comment type="caution">
    <text evidence="1">The sequence shown here is derived from an EMBL/GenBank/DDBJ whole genome shotgun (WGS) entry which is preliminary data.</text>
</comment>
<sequence>MDIYDHFRIAARVVTNHSTYSPQRQVRIISVPRIKDVVRQKIRSVDTSLPMADAVLEESAQRGFWKMDFDQDDELDIVIVR</sequence>
<dbReference type="EMBL" id="JADIKF010000035">
    <property type="protein sequence ID" value="MBM7128707.1"/>
    <property type="molecule type" value="Genomic_DNA"/>
</dbReference>
<dbReference type="Proteomes" id="UP001430193">
    <property type="component" value="Unassembled WGS sequence"/>
</dbReference>
<gene>
    <name evidence="1" type="ORF">ISS99_04145</name>
</gene>
<name>A0ABS2KBZ8_9GAMM</name>
<dbReference type="RefSeq" id="WP_204630328.1">
    <property type="nucleotide sequence ID" value="NZ_BSOC01000006.1"/>
</dbReference>
<evidence type="ECO:0000313" key="1">
    <source>
        <dbReference type="EMBL" id="MBM7128707.1"/>
    </source>
</evidence>
<keyword evidence="2" id="KW-1185">Reference proteome</keyword>
<evidence type="ECO:0000313" key="2">
    <source>
        <dbReference type="Proteomes" id="UP001430193"/>
    </source>
</evidence>
<reference evidence="1" key="1">
    <citation type="submission" date="2020-10" db="EMBL/GenBank/DDBJ databases">
        <title>Phylogeny of dyella-like bacteria.</title>
        <authorList>
            <person name="Fu J."/>
        </authorList>
    </citation>
    <scope>NUCLEOTIDE SEQUENCE</scope>
    <source>
        <strain evidence="1">DHON07</strain>
    </source>
</reference>
<protein>
    <submittedName>
        <fullName evidence="1">Uncharacterized protein</fullName>
    </submittedName>
</protein>
<proteinExistence type="predicted"/>